<evidence type="ECO:0000259" key="4">
    <source>
        <dbReference type="PROSITE" id="PS51000"/>
    </source>
</evidence>
<dbReference type="GO" id="GO:0003700">
    <property type="term" value="F:DNA-binding transcription factor activity"/>
    <property type="evidence" value="ECO:0007669"/>
    <property type="project" value="InterPro"/>
</dbReference>
<reference evidence="5" key="1">
    <citation type="submission" date="2021-11" db="EMBL/GenBank/DDBJ databases">
        <title>BS-T2-15 a new species belonging to the Comamonadaceae family isolated from the soil of a French oak forest.</title>
        <authorList>
            <person name="Mieszkin S."/>
            <person name="Alain K."/>
        </authorList>
    </citation>
    <scope>NUCLEOTIDE SEQUENCE</scope>
    <source>
        <strain evidence="5">BS-T2-15</strain>
    </source>
</reference>
<dbReference type="Gene3D" id="1.10.10.10">
    <property type="entry name" value="Winged helix-like DNA-binding domain superfamily/Winged helix DNA-binding domain"/>
    <property type="match status" value="1"/>
</dbReference>
<accession>A0A9X1YPH7</accession>
<dbReference type="SMART" id="SM00420">
    <property type="entry name" value="HTH_DEOR"/>
    <property type="match status" value="1"/>
</dbReference>
<evidence type="ECO:0000256" key="1">
    <source>
        <dbReference type="ARBA" id="ARBA00023015"/>
    </source>
</evidence>
<evidence type="ECO:0000256" key="2">
    <source>
        <dbReference type="ARBA" id="ARBA00023125"/>
    </source>
</evidence>
<dbReference type="Proteomes" id="UP001139353">
    <property type="component" value="Unassembled WGS sequence"/>
</dbReference>
<evidence type="ECO:0000313" key="6">
    <source>
        <dbReference type="Proteomes" id="UP001139353"/>
    </source>
</evidence>
<dbReference type="Pfam" id="PF08220">
    <property type="entry name" value="HTH_DeoR"/>
    <property type="match status" value="1"/>
</dbReference>
<gene>
    <name evidence="5" type="ORF">LPC04_26860</name>
</gene>
<keyword evidence="1" id="KW-0805">Transcription regulation</keyword>
<dbReference type="RefSeq" id="WP_275685408.1">
    <property type="nucleotide sequence ID" value="NZ_JAJLJH010000014.1"/>
</dbReference>
<name>A0A9X1YPH7_9BURK</name>
<dbReference type="PANTHER" id="PTHR30363">
    <property type="entry name" value="HTH-TYPE TRANSCRIPTIONAL REGULATOR SRLR-RELATED"/>
    <property type="match status" value="1"/>
</dbReference>
<proteinExistence type="predicted"/>
<dbReference type="AlphaFoldDB" id="A0A9X1YPH7"/>
<dbReference type="SUPFAM" id="SSF100950">
    <property type="entry name" value="NagB/RpiA/CoA transferase-like"/>
    <property type="match status" value="1"/>
</dbReference>
<sequence length="255" mass="26858">MNTDSQSLRFTAERQRRIEEMLREQGRVEVLELARLLQVSEHTVRRDLLALQGQGLLQRTHGGAVTLDTQRLGLGARAAVLADAKAAVGRAAAALVEPGQTVVLDAGSTPLAMARALTVRPLTVITSSLDVAALFAGDPQVQIALTGGTWQHENRALWGPAAVAMLANCRADWAVPGACAIDAQLGVSAPDEADAALKRAMIACARRTLILGDRSKLGNAAPFHVAQWSQVHALLIDEPWAEGEAAGLPIVVAPG</sequence>
<keyword evidence="3" id="KW-0804">Transcription</keyword>
<dbReference type="InterPro" id="IPR001034">
    <property type="entry name" value="DeoR_HTH"/>
</dbReference>
<dbReference type="InterPro" id="IPR014036">
    <property type="entry name" value="DeoR-like_C"/>
</dbReference>
<dbReference type="SUPFAM" id="SSF46785">
    <property type="entry name" value="Winged helix' DNA-binding domain"/>
    <property type="match status" value="1"/>
</dbReference>
<dbReference type="Gene3D" id="3.40.50.1360">
    <property type="match status" value="1"/>
</dbReference>
<dbReference type="GO" id="GO:0003677">
    <property type="term" value="F:DNA binding"/>
    <property type="evidence" value="ECO:0007669"/>
    <property type="project" value="UniProtKB-KW"/>
</dbReference>
<keyword evidence="6" id="KW-1185">Reference proteome</keyword>
<organism evidence="5 6">
    <name type="scientific">Scleromatobacter humisilvae</name>
    <dbReference type="NCBI Taxonomy" id="2897159"/>
    <lineage>
        <taxon>Bacteria</taxon>
        <taxon>Pseudomonadati</taxon>
        <taxon>Pseudomonadota</taxon>
        <taxon>Betaproteobacteria</taxon>
        <taxon>Burkholderiales</taxon>
        <taxon>Sphaerotilaceae</taxon>
        <taxon>Scleromatobacter</taxon>
    </lineage>
</organism>
<evidence type="ECO:0000256" key="3">
    <source>
        <dbReference type="ARBA" id="ARBA00023163"/>
    </source>
</evidence>
<protein>
    <submittedName>
        <fullName evidence="5">DeoR/GlpR family DNA-binding transcription regulator</fullName>
    </submittedName>
</protein>
<dbReference type="InterPro" id="IPR036390">
    <property type="entry name" value="WH_DNA-bd_sf"/>
</dbReference>
<feature type="domain" description="HTH deoR-type" evidence="4">
    <location>
        <begin position="11"/>
        <end position="66"/>
    </location>
</feature>
<dbReference type="InterPro" id="IPR037171">
    <property type="entry name" value="NagB/RpiA_transferase-like"/>
</dbReference>
<dbReference type="InterPro" id="IPR018356">
    <property type="entry name" value="Tscrpt_reg_HTH_DeoR_CS"/>
</dbReference>
<dbReference type="InterPro" id="IPR050313">
    <property type="entry name" value="Carb_Metab_HTH_regulators"/>
</dbReference>
<dbReference type="EMBL" id="JAJLJH010000014">
    <property type="protein sequence ID" value="MCK9689355.1"/>
    <property type="molecule type" value="Genomic_DNA"/>
</dbReference>
<dbReference type="PROSITE" id="PS51000">
    <property type="entry name" value="HTH_DEOR_2"/>
    <property type="match status" value="1"/>
</dbReference>
<dbReference type="PROSITE" id="PS00894">
    <property type="entry name" value="HTH_DEOR_1"/>
    <property type="match status" value="1"/>
</dbReference>
<evidence type="ECO:0000313" key="5">
    <source>
        <dbReference type="EMBL" id="MCK9689355.1"/>
    </source>
</evidence>
<dbReference type="PRINTS" id="PR00037">
    <property type="entry name" value="HTHLACR"/>
</dbReference>
<comment type="caution">
    <text evidence="5">The sequence shown here is derived from an EMBL/GenBank/DDBJ whole genome shotgun (WGS) entry which is preliminary data.</text>
</comment>
<dbReference type="SMART" id="SM01134">
    <property type="entry name" value="DeoRC"/>
    <property type="match status" value="1"/>
</dbReference>
<keyword evidence="2 5" id="KW-0238">DNA-binding</keyword>
<dbReference type="Pfam" id="PF00455">
    <property type="entry name" value="DeoRC"/>
    <property type="match status" value="1"/>
</dbReference>
<dbReference type="PANTHER" id="PTHR30363:SF44">
    <property type="entry name" value="AGA OPERON TRANSCRIPTIONAL REPRESSOR-RELATED"/>
    <property type="match status" value="1"/>
</dbReference>
<dbReference type="InterPro" id="IPR036388">
    <property type="entry name" value="WH-like_DNA-bd_sf"/>
</dbReference>